<organism evidence="3 4">
    <name type="scientific">Microvirga arabica</name>
    <dbReference type="NCBI Taxonomy" id="1128671"/>
    <lineage>
        <taxon>Bacteria</taxon>
        <taxon>Pseudomonadati</taxon>
        <taxon>Pseudomonadota</taxon>
        <taxon>Alphaproteobacteria</taxon>
        <taxon>Hyphomicrobiales</taxon>
        <taxon>Methylobacteriaceae</taxon>
        <taxon>Microvirga</taxon>
    </lineage>
</organism>
<evidence type="ECO:0000313" key="4">
    <source>
        <dbReference type="Proteomes" id="UP001593940"/>
    </source>
</evidence>
<name>A0ABV6Y2J6_9HYPH</name>
<feature type="compositionally biased region" description="Gly residues" evidence="1">
    <location>
        <begin position="79"/>
        <end position="119"/>
    </location>
</feature>
<evidence type="ECO:0000256" key="2">
    <source>
        <dbReference type="SAM" id="SignalP"/>
    </source>
</evidence>
<keyword evidence="4" id="KW-1185">Reference proteome</keyword>
<dbReference type="Proteomes" id="UP001593940">
    <property type="component" value="Unassembled WGS sequence"/>
</dbReference>
<feature type="region of interest" description="Disordered" evidence="1">
    <location>
        <begin position="39"/>
        <end position="119"/>
    </location>
</feature>
<comment type="caution">
    <text evidence="3">The sequence shown here is derived from an EMBL/GenBank/DDBJ whole genome shotgun (WGS) entry which is preliminary data.</text>
</comment>
<evidence type="ECO:0000313" key="3">
    <source>
        <dbReference type="EMBL" id="MFC1455479.1"/>
    </source>
</evidence>
<dbReference type="RefSeq" id="WP_203273595.1">
    <property type="nucleotide sequence ID" value="NZ_JAFBID010000047.1"/>
</dbReference>
<gene>
    <name evidence="3" type="ORF">ACETIH_01705</name>
</gene>
<evidence type="ECO:0000256" key="1">
    <source>
        <dbReference type="SAM" id="MobiDB-lite"/>
    </source>
</evidence>
<feature type="compositionally biased region" description="Low complexity" evidence="1">
    <location>
        <begin position="53"/>
        <end position="78"/>
    </location>
</feature>
<accession>A0ABV6Y2J6</accession>
<feature type="signal peptide" evidence="2">
    <location>
        <begin position="1"/>
        <end position="23"/>
    </location>
</feature>
<sequence>MNSYVRPMLAGLLLAGMSAAAGAQTTPATRACLPGEQLVGGVCRPLTGTPDRPSTNLQQPNQQPNTTGSTSGPTTGNQNTGGSGGQGGGSPGGPSTGNQNTGGSGGQGSGSGGSSGSGG</sequence>
<reference evidence="3 4" key="1">
    <citation type="submission" date="2024-09" db="EMBL/GenBank/DDBJ databases">
        <title>Nodulacao em especies de Leguminosae Basais da Amazonia e Caracterizacao dos Rizobios e Bacterias Associadas aos Nodulos.</title>
        <authorList>
            <person name="Jambeiro I.C.A."/>
            <person name="Lopes I.S."/>
            <person name="Aguiar E.R.G.R."/>
            <person name="Santos A.F.J."/>
            <person name="Dos Santos J.M.F."/>
            <person name="Gross E."/>
        </authorList>
    </citation>
    <scope>NUCLEOTIDE SEQUENCE [LARGE SCALE GENOMIC DNA]</scope>
    <source>
        <strain evidence="3 4">BRUESC1165</strain>
    </source>
</reference>
<proteinExistence type="predicted"/>
<protein>
    <submittedName>
        <fullName evidence="3">Uncharacterized protein</fullName>
    </submittedName>
</protein>
<keyword evidence="2" id="KW-0732">Signal</keyword>
<dbReference type="EMBL" id="JBHOMY010000003">
    <property type="protein sequence ID" value="MFC1455479.1"/>
    <property type="molecule type" value="Genomic_DNA"/>
</dbReference>
<feature type="chain" id="PRO_5046240934" evidence="2">
    <location>
        <begin position="24"/>
        <end position="119"/>
    </location>
</feature>